<dbReference type="EMBL" id="JADJNC010000031">
    <property type="protein sequence ID" value="MBK7424468.1"/>
    <property type="molecule type" value="Genomic_DNA"/>
</dbReference>
<name>A0A9D7FEJ0_9RHOO</name>
<gene>
    <name evidence="2" type="ORF">IPJ48_16075</name>
</gene>
<dbReference type="InterPro" id="IPR029044">
    <property type="entry name" value="Nucleotide-diphossugar_trans"/>
</dbReference>
<proteinExistence type="predicted"/>
<dbReference type="PANTHER" id="PTHR43685">
    <property type="entry name" value="GLYCOSYLTRANSFERASE"/>
    <property type="match status" value="1"/>
</dbReference>
<dbReference type="Gene3D" id="3.90.550.10">
    <property type="entry name" value="Spore Coat Polysaccharide Biosynthesis Protein SpsA, Chain A"/>
    <property type="match status" value="1"/>
</dbReference>
<dbReference type="SUPFAM" id="SSF53448">
    <property type="entry name" value="Nucleotide-diphospho-sugar transferases"/>
    <property type="match status" value="1"/>
</dbReference>
<dbReference type="AlphaFoldDB" id="A0A9D7FEJ0"/>
<dbReference type="InterPro" id="IPR001173">
    <property type="entry name" value="Glyco_trans_2-like"/>
</dbReference>
<comment type="caution">
    <text evidence="2">The sequence shown here is derived from an EMBL/GenBank/DDBJ whole genome shotgun (WGS) entry which is preliminary data.</text>
</comment>
<dbReference type="PANTHER" id="PTHR43685:SF3">
    <property type="entry name" value="SLR2126 PROTEIN"/>
    <property type="match status" value="1"/>
</dbReference>
<evidence type="ECO:0000259" key="1">
    <source>
        <dbReference type="Pfam" id="PF00535"/>
    </source>
</evidence>
<evidence type="ECO:0000313" key="3">
    <source>
        <dbReference type="Proteomes" id="UP000886602"/>
    </source>
</evidence>
<dbReference type="InterPro" id="IPR050834">
    <property type="entry name" value="Glycosyltransf_2"/>
</dbReference>
<feature type="domain" description="Glycosyltransferase 2-like" evidence="1">
    <location>
        <begin position="12"/>
        <end position="121"/>
    </location>
</feature>
<sequence>MNVATEHVPLISVVLSTYNRAHTLRRTLDHLAKQDLPPQNFEVVVVDDGSPDDTGSVVAEIAPTVPFTLTYRRHENRGPGYTQNRGIECARAPFVLLLADDIFMAPQALRIHLEHHQAHPEPPVAVLGKVVQSPDLYQSVFLRKWDPFRFYELEELAELPPYRFFGMNVSVKRDFMMRNGMYLEHRGRGGPSCMEDLELGCRLHQRGMRLLYSKAALAYHYHVVTLDQAITRWHERGLNYGEFRRYTPNPELTVYFHVLNFHTVREYIRVLRGPNSFRGAERSLAWHLVRHVGRMITLNRLTARWFWRPLFDLAERCPQLAALVKPKMYRAFLYYHFLRGVGDGRRIYGD</sequence>
<dbReference type="CDD" id="cd00761">
    <property type="entry name" value="Glyco_tranf_GTA_type"/>
    <property type="match status" value="1"/>
</dbReference>
<dbReference type="Proteomes" id="UP000886602">
    <property type="component" value="Unassembled WGS sequence"/>
</dbReference>
<dbReference type="Pfam" id="PF00535">
    <property type="entry name" value="Glycos_transf_2"/>
    <property type="match status" value="1"/>
</dbReference>
<protein>
    <submittedName>
        <fullName evidence="2">Glycosyltransferase family 2 protein</fullName>
    </submittedName>
</protein>
<evidence type="ECO:0000313" key="2">
    <source>
        <dbReference type="EMBL" id="MBK7424468.1"/>
    </source>
</evidence>
<organism evidence="2 3">
    <name type="scientific">Candidatus Propionivibrio dominans</name>
    <dbReference type="NCBI Taxonomy" id="2954373"/>
    <lineage>
        <taxon>Bacteria</taxon>
        <taxon>Pseudomonadati</taxon>
        <taxon>Pseudomonadota</taxon>
        <taxon>Betaproteobacteria</taxon>
        <taxon>Rhodocyclales</taxon>
        <taxon>Rhodocyclaceae</taxon>
        <taxon>Propionivibrio</taxon>
    </lineage>
</organism>
<reference evidence="2" key="1">
    <citation type="submission" date="2020-10" db="EMBL/GenBank/DDBJ databases">
        <title>Connecting structure to function with the recovery of over 1000 high-quality activated sludge metagenome-assembled genomes encoding full-length rRNA genes using long-read sequencing.</title>
        <authorList>
            <person name="Singleton C.M."/>
            <person name="Petriglieri F."/>
            <person name="Kristensen J.M."/>
            <person name="Kirkegaard R.H."/>
            <person name="Michaelsen T.Y."/>
            <person name="Andersen M.H."/>
            <person name="Karst S.M."/>
            <person name="Dueholm M.S."/>
            <person name="Nielsen P.H."/>
            <person name="Albertsen M."/>
        </authorList>
    </citation>
    <scope>NUCLEOTIDE SEQUENCE</scope>
    <source>
        <strain evidence="2">EsbW_18-Q3-R4-48_MAXAC.044</strain>
    </source>
</reference>
<accession>A0A9D7FEJ0</accession>